<keyword evidence="4" id="KW-0170">Cobalt</keyword>
<feature type="domain" description="CzcB-like barrel-sandwich hybrid" evidence="10">
    <location>
        <begin position="103"/>
        <end position="245"/>
    </location>
</feature>
<keyword evidence="7" id="KW-1133">Transmembrane helix</keyword>
<dbReference type="Gene3D" id="1.10.287.470">
    <property type="entry name" value="Helix hairpin bin"/>
    <property type="match status" value="1"/>
</dbReference>
<evidence type="ECO:0000313" key="12">
    <source>
        <dbReference type="EMBL" id="SHN43552.1"/>
    </source>
</evidence>
<dbReference type="GO" id="GO:0015679">
    <property type="term" value="P:plasma membrane copper ion transport"/>
    <property type="evidence" value="ECO:0007669"/>
    <property type="project" value="TreeGrafter"/>
</dbReference>
<dbReference type="PANTHER" id="PTHR30097:SF4">
    <property type="entry name" value="SLR6042 PROTEIN"/>
    <property type="match status" value="1"/>
</dbReference>
<evidence type="ECO:0000259" key="11">
    <source>
        <dbReference type="Pfam" id="PF25975"/>
    </source>
</evidence>
<dbReference type="InterPro" id="IPR058792">
    <property type="entry name" value="Beta-barrel_RND_2"/>
</dbReference>
<evidence type="ECO:0000259" key="9">
    <source>
        <dbReference type="Pfam" id="PF25954"/>
    </source>
</evidence>
<dbReference type="RefSeq" id="WP_072789688.1">
    <property type="nucleotide sequence ID" value="NZ_FRCX01000017.1"/>
</dbReference>
<dbReference type="GO" id="GO:0016020">
    <property type="term" value="C:membrane"/>
    <property type="evidence" value="ECO:0007669"/>
    <property type="project" value="InterPro"/>
</dbReference>
<feature type="domain" description="CzcB-like C-terminal circularly permuted SH3-like" evidence="11">
    <location>
        <begin position="330"/>
        <end position="390"/>
    </location>
</feature>
<accession>A0A1M7RBP0</accession>
<evidence type="ECO:0000256" key="3">
    <source>
        <dbReference type="ARBA" id="ARBA00022833"/>
    </source>
</evidence>
<evidence type="ECO:0000259" key="8">
    <source>
        <dbReference type="Pfam" id="PF25893"/>
    </source>
</evidence>
<gene>
    <name evidence="12" type="ORF">SAMN05192549_11764</name>
</gene>
<evidence type="ECO:0000259" key="10">
    <source>
        <dbReference type="Pfam" id="PF25973"/>
    </source>
</evidence>
<dbReference type="Gene3D" id="2.40.420.20">
    <property type="match status" value="1"/>
</dbReference>
<dbReference type="SUPFAM" id="SSF111369">
    <property type="entry name" value="HlyD-like secretion proteins"/>
    <property type="match status" value="1"/>
</dbReference>
<dbReference type="Pfam" id="PF25954">
    <property type="entry name" value="Beta-barrel_RND_2"/>
    <property type="match status" value="1"/>
</dbReference>
<keyword evidence="7" id="KW-0472">Membrane</keyword>
<feature type="domain" description="CusB-like beta-barrel" evidence="9">
    <location>
        <begin position="248"/>
        <end position="322"/>
    </location>
</feature>
<dbReference type="FunFam" id="2.40.420.20:FF:000006">
    <property type="entry name" value="RND family efflux transporter MFP subunit"/>
    <property type="match status" value="1"/>
</dbReference>
<evidence type="ECO:0000256" key="1">
    <source>
        <dbReference type="ARBA" id="ARBA00009477"/>
    </source>
</evidence>
<evidence type="ECO:0000256" key="2">
    <source>
        <dbReference type="ARBA" id="ARBA00022448"/>
    </source>
</evidence>
<dbReference type="NCBIfam" id="TIGR01730">
    <property type="entry name" value="RND_mfp"/>
    <property type="match status" value="1"/>
</dbReference>
<evidence type="ECO:0000313" key="13">
    <source>
        <dbReference type="Proteomes" id="UP000184339"/>
    </source>
</evidence>
<evidence type="ECO:0000256" key="6">
    <source>
        <dbReference type="ARBA" id="ARBA00058766"/>
    </source>
</evidence>
<proteinExistence type="inferred from homology"/>
<dbReference type="PANTHER" id="PTHR30097">
    <property type="entry name" value="CATION EFFLUX SYSTEM PROTEIN CUSB"/>
    <property type="match status" value="1"/>
</dbReference>
<comment type="similarity">
    <text evidence="1">Belongs to the membrane fusion protein (MFP) (TC 8.A.1) family.</text>
</comment>
<dbReference type="GO" id="GO:0046914">
    <property type="term" value="F:transition metal ion binding"/>
    <property type="evidence" value="ECO:0007669"/>
    <property type="project" value="TreeGrafter"/>
</dbReference>
<keyword evidence="13" id="KW-1185">Reference proteome</keyword>
<dbReference type="InterPro" id="IPR051909">
    <property type="entry name" value="MFP_Cation_Efflux"/>
</dbReference>
<dbReference type="STRING" id="551987.SAMN05192549_11764"/>
<evidence type="ECO:0000256" key="5">
    <source>
        <dbReference type="ARBA" id="ARBA00043263"/>
    </source>
</evidence>
<dbReference type="InterPro" id="IPR058647">
    <property type="entry name" value="BSH_CzcB-like"/>
</dbReference>
<reference evidence="13" key="1">
    <citation type="submission" date="2016-11" db="EMBL/GenBank/DDBJ databases">
        <authorList>
            <person name="Varghese N."/>
            <person name="Submissions S."/>
        </authorList>
    </citation>
    <scope>NUCLEOTIDE SEQUENCE [LARGE SCALE GENOMIC DNA]</scope>
    <source>
        <strain evidence="13">Sac-22</strain>
    </source>
</reference>
<dbReference type="OrthoDB" id="9768185at2"/>
<keyword evidence="2" id="KW-0813">Transport</keyword>
<keyword evidence="5" id="KW-0105">Cadmium resistance</keyword>
<dbReference type="GO" id="GO:0022857">
    <property type="term" value="F:transmembrane transporter activity"/>
    <property type="evidence" value="ECO:0007669"/>
    <property type="project" value="InterPro"/>
</dbReference>
<dbReference type="GO" id="GO:0030288">
    <property type="term" value="C:outer membrane-bounded periplasmic space"/>
    <property type="evidence" value="ECO:0007669"/>
    <property type="project" value="TreeGrafter"/>
</dbReference>
<dbReference type="FunFam" id="2.40.30.170:FF:000010">
    <property type="entry name" value="Efflux RND transporter periplasmic adaptor subunit"/>
    <property type="match status" value="1"/>
</dbReference>
<dbReference type="GO" id="GO:0060003">
    <property type="term" value="P:copper ion export"/>
    <property type="evidence" value="ECO:0007669"/>
    <property type="project" value="TreeGrafter"/>
</dbReference>
<keyword evidence="3" id="KW-0862">Zinc</keyword>
<feature type="domain" description="CzcB-like alpha-helical hairpin" evidence="8">
    <location>
        <begin position="141"/>
        <end position="200"/>
    </location>
</feature>
<evidence type="ECO:0000256" key="4">
    <source>
        <dbReference type="ARBA" id="ARBA00023285"/>
    </source>
</evidence>
<dbReference type="GO" id="GO:0046686">
    <property type="term" value="P:response to cadmium ion"/>
    <property type="evidence" value="ECO:0007669"/>
    <property type="project" value="UniProtKB-KW"/>
</dbReference>
<dbReference type="InterPro" id="IPR006143">
    <property type="entry name" value="RND_pump_MFP"/>
</dbReference>
<organism evidence="12 13">
    <name type="scientific">Duganella sacchari</name>
    <dbReference type="NCBI Taxonomy" id="551987"/>
    <lineage>
        <taxon>Bacteria</taxon>
        <taxon>Pseudomonadati</taxon>
        <taxon>Pseudomonadota</taxon>
        <taxon>Betaproteobacteria</taxon>
        <taxon>Burkholderiales</taxon>
        <taxon>Oxalobacteraceae</taxon>
        <taxon>Telluria group</taxon>
        <taxon>Duganella</taxon>
    </lineage>
</organism>
<name>A0A1M7RBP0_9BURK</name>
<dbReference type="InterPro" id="IPR058649">
    <property type="entry name" value="CzcB_C"/>
</dbReference>
<dbReference type="AlphaFoldDB" id="A0A1M7RBP0"/>
<evidence type="ECO:0000256" key="7">
    <source>
        <dbReference type="SAM" id="Phobius"/>
    </source>
</evidence>
<dbReference type="Pfam" id="PF25893">
    <property type="entry name" value="HH_CzcB"/>
    <property type="match status" value="1"/>
</dbReference>
<dbReference type="Pfam" id="PF25975">
    <property type="entry name" value="CzcB_C"/>
    <property type="match status" value="1"/>
</dbReference>
<dbReference type="Gene3D" id="2.40.30.170">
    <property type="match status" value="1"/>
</dbReference>
<feature type="transmembrane region" description="Helical" evidence="7">
    <location>
        <begin position="12"/>
        <end position="30"/>
    </location>
</feature>
<dbReference type="Proteomes" id="UP000184339">
    <property type="component" value="Unassembled WGS sequence"/>
</dbReference>
<sequence>MMLNIDKKSQKSALIIVLIGAVLGSAILFWKKDGAGPASEAAHAEEGAKEGGKGGAHVGEEGVILMNAKQIQTAGIITAKAESATMGNVIQLPGEVRFNEDLTAHIVPRTPGVADSVSADLGQNVKKGQDLAVISSPALADLRSASLAAQKRLSLAQITFQREKKLWEDKISAEQDYLQAQSALREAEIESQTARSKLSALGAGEAEGALNRYVLRAPFSGVIVEKHIAQGEAVKEDANVFLLSDLASVWVEVVVTPKDLELVRVGETVKITSAANDTSATGKVSYVGNLLGEQTRTAKARVVISNPNMAWRPGLFVNAAMTRGEKNVPVTVVADAVQTIDGKTVVFVKVEKGFKVQPVKTGSNDGKRVEIVEGLSVGTQYAAAGSFVVKAEQGKGSAGHED</sequence>
<dbReference type="InterPro" id="IPR058648">
    <property type="entry name" value="HH_CzcB-like"/>
</dbReference>
<protein>
    <submittedName>
        <fullName evidence="12">Membrane fusion protein, cobalt-zinc-cadmium efflux system</fullName>
    </submittedName>
</protein>
<comment type="function">
    <text evidence="6">CzcA and CzcB together would act in zinc efflux nearly as effectively as the complete czc efflux system (CzcABC). The CzcB protein is thought to funnel zinc cations to the CzcA transport protein.</text>
</comment>
<dbReference type="EMBL" id="FRCX01000017">
    <property type="protein sequence ID" value="SHN43552.1"/>
    <property type="molecule type" value="Genomic_DNA"/>
</dbReference>
<keyword evidence="7" id="KW-0812">Transmembrane</keyword>
<dbReference type="Pfam" id="PF25973">
    <property type="entry name" value="BSH_CzcB"/>
    <property type="match status" value="1"/>
</dbReference>